<dbReference type="GO" id="GO:0016323">
    <property type="term" value="C:basolateral plasma membrane"/>
    <property type="evidence" value="ECO:0007669"/>
    <property type="project" value="UniProtKB-SubCell"/>
</dbReference>
<dbReference type="SUPFAM" id="SSF48726">
    <property type="entry name" value="Immunoglobulin"/>
    <property type="match status" value="2"/>
</dbReference>
<dbReference type="PANTHER" id="PTHR44468">
    <property type="entry name" value="COXSACKIEVIRUS AND ADENOVIRUS RECEPTOR-RELATED"/>
    <property type="match status" value="1"/>
</dbReference>
<accession>A0A8P4KG69</accession>
<keyword evidence="7" id="KW-0677">Repeat</keyword>
<dbReference type="GO" id="GO:0014704">
    <property type="term" value="C:intercalated disc"/>
    <property type="evidence" value="ECO:0007669"/>
    <property type="project" value="TreeGrafter"/>
</dbReference>
<dbReference type="GO" id="GO:0005912">
    <property type="term" value="C:adherens junction"/>
    <property type="evidence" value="ECO:0007669"/>
    <property type="project" value="UniProtKB-SubCell"/>
</dbReference>
<evidence type="ECO:0000256" key="8">
    <source>
        <dbReference type="ARBA" id="ARBA00022889"/>
    </source>
</evidence>
<reference evidence="20" key="1">
    <citation type="submission" date="2025-08" db="UniProtKB">
        <authorList>
            <consortium name="Ensembl"/>
        </authorList>
    </citation>
    <scope>IDENTIFICATION</scope>
</reference>
<dbReference type="InterPro" id="IPR013106">
    <property type="entry name" value="Ig_V-set"/>
</dbReference>
<dbReference type="AlphaFoldDB" id="A0A8P4KG69"/>
<organism evidence="20 21">
    <name type="scientific">Dicentrarchus labrax</name>
    <name type="common">European seabass</name>
    <name type="synonym">Morone labrax</name>
    <dbReference type="NCBI Taxonomy" id="13489"/>
    <lineage>
        <taxon>Eukaryota</taxon>
        <taxon>Metazoa</taxon>
        <taxon>Chordata</taxon>
        <taxon>Craniata</taxon>
        <taxon>Vertebrata</taxon>
        <taxon>Euteleostomi</taxon>
        <taxon>Actinopterygii</taxon>
        <taxon>Neopterygii</taxon>
        <taxon>Teleostei</taxon>
        <taxon>Neoteleostei</taxon>
        <taxon>Acanthomorphata</taxon>
        <taxon>Eupercaria</taxon>
        <taxon>Moronidae</taxon>
        <taxon>Dicentrarchus</taxon>
    </lineage>
</organism>
<evidence type="ECO:0000256" key="18">
    <source>
        <dbReference type="SAM" id="SignalP"/>
    </source>
</evidence>
<dbReference type="GO" id="GO:0005923">
    <property type="term" value="C:bicellular tight junction"/>
    <property type="evidence" value="ECO:0007669"/>
    <property type="project" value="UniProtKB-SubCell"/>
</dbReference>
<keyword evidence="21" id="KW-1185">Reference proteome</keyword>
<keyword evidence="15" id="KW-0393">Immunoglobulin domain</keyword>
<evidence type="ECO:0000256" key="16">
    <source>
        <dbReference type="ARBA" id="ARBA00023768"/>
    </source>
</evidence>
<dbReference type="GO" id="GO:0034109">
    <property type="term" value="P:homotypic cell-cell adhesion"/>
    <property type="evidence" value="ECO:0007669"/>
    <property type="project" value="TreeGrafter"/>
</dbReference>
<evidence type="ECO:0000256" key="6">
    <source>
        <dbReference type="ARBA" id="ARBA00022729"/>
    </source>
</evidence>
<evidence type="ECO:0000256" key="14">
    <source>
        <dbReference type="ARBA" id="ARBA00023180"/>
    </source>
</evidence>
<dbReference type="SMART" id="SM00408">
    <property type="entry name" value="IGc2"/>
    <property type="match status" value="2"/>
</dbReference>
<keyword evidence="8" id="KW-0130">Cell adhesion</keyword>
<evidence type="ECO:0000256" key="7">
    <source>
        <dbReference type="ARBA" id="ARBA00022737"/>
    </source>
</evidence>
<dbReference type="InterPro" id="IPR003599">
    <property type="entry name" value="Ig_sub"/>
</dbReference>
<evidence type="ECO:0000256" key="15">
    <source>
        <dbReference type="ARBA" id="ARBA00023319"/>
    </source>
</evidence>
<feature type="domain" description="Ig-like" evidence="19">
    <location>
        <begin position="151"/>
        <end position="240"/>
    </location>
</feature>
<evidence type="ECO:0000256" key="2">
    <source>
        <dbReference type="ARBA" id="ARBA00004536"/>
    </source>
</evidence>
<comment type="subcellular location">
    <subcellularLocation>
        <location evidence="16">Basolateral cell membrane</location>
        <topology evidence="16">Single-pass type I membrane protein</topology>
    </subcellularLocation>
    <subcellularLocation>
        <location evidence="2">Cell junction</location>
        <location evidence="2">Adherens junction</location>
    </subcellularLocation>
    <subcellularLocation>
        <location evidence="1">Cell junction</location>
        <location evidence="1">Tight junction</location>
    </subcellularLocation>
</comment>
<evidence type="ECO:0000256" key="11">
    <source>
        <dbReference type="ARBA" id="ARBA00023136"/>
    </source>
</evidence>
<dbReference type="Pfam" id="PF13927">
    <property type="entry name" value="Ig_3"/>
    <property type="match status" value="1"/>
</dbReference>
<feature type="chain" id="PRO_5035830486" description="Ig-like domain-containing protein" evidence="18">
    <location>
        <begin position="28"/>
        <end position="386"/>
    </location>
</feature>
<dbReference type="InterPro" id="IPR003598">
    <property type="entry name" value="Ig_sub2"/>
</dbReference>
<dbReference type="GO" id="GO:0050839">
    <property type="term" value="F:cell adhesion molecule binding"/>
    <property type="evidence" value="ECO:0007669"/>
    <property type="project" value="TreeGrafter"/>
</dbReference>
<keyword evidence="9" id="KW-0965">Cell junction</keyword>
<evidence type="ECO:0000256" key="13">
    <source>
        <dbReference type="ARBA" id="ARBA00023170"/>
    </source>
</evidence>
<keyword evidence="3" id="KW-0796">Tight junction</keyword>
<keyword evidence="14" id="KW-0325">Glycoprotein</keyword>
<evidence type="ECO:0000256" key="5">
    <source>
        <dbReference type="ARBA" id="ARBA00022692"/>
    </source>
</evidence>
<name>A0A8P4KG69_DICLA</name>
<evidence type="ECO:0000256" key="9">
    <source>
        <dbReference type="ARBA" id="ARBA00022949"/>
    </source>
</evidence>
<dbReference type="Proteomes" id="UP000694389">
    <property type="component" value="Unassembled WGS sequence"/>
</dbReference>
<evidence type="ECO:0000256" key="4">
    <source>
        <dbReference type="ARBA" id="ARBA00022475"/>
    </source>
</evidence>
<dbReference type="InterPro" id="IPR052307">
    <property type="entry name" value="EJ_Adhesion_Regulator"/>
</dbReference>
<sequence>WNFFKRYFAVLWTVAMMILCALTPEQAYSLKITSDNNHYYGARDRSVSLNCEFTLDSEDLENLDIEWNIVPPNRQEDDKLILWYTQSIIQNNLYAPLKNRIYFTSPEPQDGDASLSITDLKLTDSGTYQCKVRYLAREQIKDILLTVIERPDKPVCYMDDEAVLDTNIRLRCRSSQGTPPLKYRWEKLSGNRMLPPDAFVDAPEGDLYLDKITERDSGTYRCTVQNLVGMEDSGTTAEITAGVGMEDCEPVLNVTSPSTEIDGHGPTAGTTAGAIVAVIVLITVTLTPVIYYYRRKRREILRHNAYIWAQRNSCIYRPIRIEQVRKVQLKKSAHLRVFWSFVPTEYYFILCSSLQLRCEEEDNPYERTETTDPVSSCQIFMSLFYD</sequence>
<dbReference type="GeneTree" id="ENSGT00940000154829"/>
<dbReference type="InterPro" id="IPR036179">
    <property type="entry name" value="Ig-like_dom_sf"/>
</dbReference>
<evidence type="ECO:0000256" key="10">
    <source>
        <dbReference type="ARBA" id="ARBA00022989"/>
    </source>
</evidence>
<evidence type="ECO:0000313" key="20">
    <source>
        <dbReference type="Ensembl" id="ENSDLAP00005083200.1"/>
    </source>
</evidence>
<reference evidence="20" key="2">
    <citation type="submission" date="2025-09" db="UniProtKB">
        <authorList>
            <consortium name="Ensembl"/>
        </authorList>
    </citation>
    <scope>IDENTIFICATION</scope>
</reference>
<feature type="signal peptide" evidence="18">
    <location>
        <begin position="1"/>
        <end position="27"/>
    </location>
</feature>
<keyword evidence="4" id="KW-1003">Cell membrane</keyword>
<feature type="domain" description="Ig-like" evidence="19">
    <location>
        <begin position="24"/>
        <end position="146"/>
    </location>
</feature>
<keyword evidence="5 17" id="KW-0812">Transmembrane</keyword>
<keyword evidence="6 18" id="KW-0732">Signal</keyword>
<dbReference type="SMART" id="SM00409">
    <property type="entry name" value="IG"/>
    <property type="match status" value="2"/>
</dbReference>
<dbReference type="PANTHER" id="PTHR44468:SF3">
    <property type="entry name" value="COXSACKIEVIRUS AND ADENOVIRUS RECEPTOR"/>
    <property type="match status" value="1"/>
</dbReference>
<evidence type="ECO:0000256" key="17">
    <source>
        <dbReference type="SAM" id="Phobius"/>
    </source>
</evidence>
<dbReference type="InterPro" id="IPR007110">
    <property type="entry name" value="Ig-like_dom"/>
</dbReference>
<keyword evidence="12" id="KW-1015">Disulfide bond</keyword>
<evidence type="ECO:0000313" key="21">
    <source>
        <dbReference type="Proteomes" id="UP000694389"/>
    </source>
</evidence>
<dbReference type="CDD" id="cd00096">
    <property type="entry name" value="Ig"/>
    <property type="match status" value="1"/>
</dbReference>
<dbReference type="PROSITE" id="PS50835">
    <property type="entry name" value="IG_LIKE"/>
    <property type="match status" value="2"/>
</dbReference>
<dbReference type="Pfam" id="PF07686">
    <property type="entry name" value="V-set"/>
    <property type="match status" value="1"/>
</dbReference>
<keyword evidence="13" id="KW-0675">Receptor</keyword>
<keyword evidence="11 17" id="KW-0472">Membrane</keyword>
<dbReference type="InterPro" id="IPR013783">
    <property type="entry name" value="Ig-like_fold"/>
</dbReference>
<protein>
    <recommendedName>
        <fullName evidence="19">Ig-like domain-containing protein</fullName>
    </recommendedName>
</protein>
<feature type="transmembrane region" description="Helical" evidence="17">
    <location>
        <begin position="272"/>
        <end position="293"/>
    </location>
</feature>
<evidence type="ECO:0000256" key="12">
    <source>
        <dbReference type="ARBA" id="ARBA00023157"/>
    </source>
</evidence>
<dbReference type="Gene3D" id="2.60.40.10">
    <property type="entry name" value="Immunoglobulins"/>
    <property type="match status" value="2"/>
</dbReference>
<evidence type="ECO:0000256" key="3">
    <source>
        <dbReference type="ARBA" id="ARBA00022427"/>
    </source>
</evidence>
<dbReference type="Ensembl" id="ENSDLAT00005073126.1">
    <property type="protein sequence ID" value="ENSDLAP00005083200.1"/>
    <property type="gene ID" value="ENSDLAG00005034146.1"/>
</dbReference>
<keyword evidence="10 17" id="KW-1133">Transmembrane helix</keyword>
<proteinExistence type="predicted"/>
<evidence type="ECO:0000256" key="1">
    <source>
        <dbReference type="ARBA" id="ARBA00004435"/>
    </source>
</evidence>
<evidence type="ECO:0000259" key="19">
    <source>
        <dbReference type="PROSITE" id="PS50835"/>
    </source>
</evidence>